<organism evidence="12 13">
    <name type="scientific">Strigamia maritima</name>
    <name type="common">European centipede</name>
    <name type="synonym">Geophilus maritimus</name>
    <dbReference type="NCBI Taxonomy" id="126957"/>
    <lineage>
        <taxon>Eukaryota</taxon>
        <taxon>Metazoa</taxon>
        <taxon>Ecdysozoa</taxon>
        <taxon>Arthropoda</taxon>
        <taxon>Myriapoda</taxon>
        <taxon>Chilopoda</taxon>
        <taxon>Pleurostigmophora</taxon>
        <taxon>Geophilomorpha</taxon>
        <taxon>Linotaeniidae</taxon>
        <taxon>Strigamia</taxon>
    </lineage>
</organism>
<sequence length="460" mass="51240">MAKHYDVERVQEKQVSNGNSMHNHKTNEAKVDPKHARKPSESESADSRGNWGNRWEFLLSCVGLSVGIGNIWRFPYLAYSNGGGAFLIPYLIMLILAGKPMYFMELAFGQFASKGPLSIWKCTPIFKGVGVAMVIVSFIVSIYYNILMAYTVYYLASSFQGELPWMKCDPAWADMETCFVRNAGKHQVTNNTVVGDNITASLFNSTIDISNGFIDNNITNITASPFNSTIDISNTTNITMQTASQQYWERYVLKLSSGIDDIGTVKWDLALCLLLSWIIVVLCLIKGIKTSGKVIYFAATFPYIILITLLITGLLQEGAMKGVVYFLYPEWGKLLDIKVWKEAAGQMFFSLGVSMGSLIMYSSYNPFRNNVYRDAFIVSILDTITSLIAGIVIFSVLGSMAHELDLDIDKVVKGGPGLAFVAYPEALSRLPIPQLWSVLFFLMLFTLGLDSEVIITNNFF</sequence>
<feature type="binding site" evidence="8">
    <location>
        <position position="63"/>
    </location>
    <ligand>
        <name>Na(+)</name>
        <dbReference type="ChEBI" id="CHEBI:29101"/>
        <label>1</label>
    </ligand>
</feature>
<dbReference type="GO" id="GO:0005283">
    <property type="term" value="F:amino acid:sodium symporter activity"/>
    <property type="evidence" value="ECO:0007669"/>
    <property type="project" value="TreeGrafter"/>
</dbReference>
<feature type="binding site" evidence="8">
    <location>
        <position position="450"/>
    </location>
    <ligand>
        <name>Na(+)</name>
        <dbReference type="ChEBI" id="CHEBI:29101"/>
        <label>1</label>
    </ligand>
</feature>
<feature type="transmembrane region" description="Helical" evidence="11">
    <location>
        <begin position="57"/>
        <end position="75"/>
    </location>
</feature>
<dbReference type="PhylomeDB" id="T1IYR7"/>
<dbReference type="AlphaFoldDB" id="T1IYR7"/>
<proteinExistence type="inferred from homology"/>
<feature type="transmembrane region" description="Helical" evidence="11">
    <location>
        <begin position="129"/>
        <end position="156"/>
    </location>
</feature>
<dbReference type="PANTHER" id="PTHR11616:SF236">
    <property type="entry name" value="TRANSPORTER"/>
    <property type="match status" value="1"/>
</dbReference>
<feature type="transmembrane region" description="Helical" evidence="11">
    <location>
        <begin position="376"/>
        <end position="397"/>
    </location>
</feature>
<evidence type="ECO:0000256" key="6">
    <source>
        <dbReference type="ARBA" id="ARBA00022989"/>
    </source>
</evidence>
<dbReference type="eggNOG" id="KOG3660">
    <property type="taxonomic scope" value="Eukaryota"/>
</dbReference>
<dbReference type="EMBL" id="JH431694">
    <property type="status" value="NOT_ANNOTATED_CDS"/>
    <property type="molecule type" value="Genomic_DNA"/>
</dbReference>
<feature type="binding site" evidence="8">
    <location>
        <position position="451"/>
    </location>
    <ligand>
        <name>Na(+)</name>
        <dbReference type="ChEBI" id="CHEBI:29101"/>
        <label>1</label>
    </ligand>
</feature>
<dbReference type="EnsemblMetazoa" id="SMAR006384-RA">
    <property type="protein sequence ID" value="SMAR006384-PA"/>
    <property type="gene ID" value="SMAR006384"/>
</dbReference>
<protein>
    <recommendedName>
        <fullName evidence="9">Transporter</fullName>
    </recommendedName>
</protein>
<dbReference type="PRINTS" id="PR00176">
    <property type="entry name" value="NANEUSMPORT"/>
</dbReference>
<dbReference type="OMA" id="KTAWICT"/>
<dbReference type="GO" id="GO:0015179">
    <property type="term" value="F:L-amino acid transmembrane transporter activity"/>
    <property type="evidence" value="ECO:0007669"/>
    <property type="project" value="TreeGrafter"/>
</dbReference>
<dbReference type="SUPFAM" id="SSF161070">
    <property type="entry name" value="SNF-like"/>
    <property type="match status" value="1"/>
</dbReference>
<keyword evidence="4 9" id="KW-0812">Transmembrane</keyword>
<feature type="binding site" evidence="8">
    <location>
        <position position="66"/>
    </location>
    <ligand>
        <name>Na(+)</name>
        <dbReference type="ChEBI" id="CHEBI:29101"/>
        <label>1</label>
    </ligand>
</feature>
<dbReference type="PROSITE" id="PS50267">
    <property type="entry name" value="NA_NEUROTRAN_SYMP_3"/>
    <property type="match status" value="1"/>
</dbReference>
<feature type="transmembrane region" description="Helical" evidence="11">
    <location>
        <begin position="267"/>
        <end position="285"/>
    </location>
</feature>
<dbReference type="Pfam" id="PF00209">
    <property type="entry name" value="SNF"/>
    <property type="match status" value="2"/>
</dbReference>
<accession>T1IYR7</accession>
<name>T1IYR7_STRMM</name>
<dbReference type="PANTHER" id="PTHR11616">
    <property type="entry name" value="SODIUM/CHLORIDE DEPENDENT TRANSPORTER"/>
    <property type="match status" value="1"/>
</dbReference>
<evidence type="ECO:0000256" key="11">
    <source>
        <dbReference type="SAM" id="Phobius"/>
    </source>
</evidence>
<keyword evidence="7 11" id="KW-0472">Membrane</keyword>
<feature type="region of interest" description="Disordered" evidence="10">
    <location>
        <begin position="1"/>
        <end position="49"/>
    </location>
</feature>
<evidence type="ECO:0000256" key="9">
    <source>
        <dbReference type="RuleBase" id="RU003732"/>
    </source>
</evidence>
<dbReference type="GO" id="GO:0015187">
    <property type="term" value="F:glycine transmembrane transporter activity"/>
    <property type="evidence" value="ECO:0007669"/>
    <property type="project" value="TreeGrafter"/>
</dbReference>
<feature type="transmembrane region" description="Helical" evidence="11">
    <location>
        <begin position="294"/>
        <end position="315"/>
    </location>
</feature>
<reference evidence="13" key="1">
    <citation type="submission" date="2011-05" db="EMBL/GenBank/DDBJ databases">
        <authorList>
            <person name="Richards S.R."/>
            <person name="Qu J."/>
            <person name="Jiang H."/>
            <person name="Jhangiani S.N."/>
            <person name="Agravi P."/>
            <person name="Goodspeed R."/>
            <person name="Gross S."/>
            <person name="Mandapat C."/>
            <person name="Jackson L."/>
            <person name="Mathew T."/>
            <person name="Pu L."/>
            <person name="Thornton R."/>
            <person name="Saada N."/>
            <person name="Wilczek-Boney K.B."/>
            <person name="Lee S."/>
            <person name="Kovar C."/>
            <person name="Wu Y."/>
            <person name="Scherer S.E."/>
            <person name="Worley K.C."/>
            <person name="Muzny D.M."/>
            <person name="Gibbs R."/>
        </authorList>
    </citation>
    <scope>NUCLEOTIDE SEQUENCE</scope>
    <source>
        <strain evidence="13">Brora</strain>
    </source>
</reference>
<keyword evidence="8" id="KW-0479">Metal-binding</keyword>
<feature type="transmembrane region" description="Helical" evidence="11">
    <location>
        <begin position="343"/>
        <end position="364"/>
    </location>
</feature>
<evidence type="ECO:0000256" key="1">
    <source>
        <dbReference type="ARBA" id="ARBA00004141"/>
    </source>
</evidence>
<evidence type="ECO:0000256" key="5">
    <source>
        <dbReference type="ARBA" id="ARBA00022847"/>
    </source>
</evidence>
<evidence type="ECO:0000313" key="12">
    <source>
        <dbReference type="EnsemblMetazoa" id="SMAR006384-PA"/>
    </source>
</evidence>
<dbReference type="InterPro" id="IPR000175">
    <property type="entry name" value="Na/ntran_symport"/>
</dbReference>
<evidence type="ECO:0000256" key="3">
    <source>
        <dbReference type="ARBA" id="ARBA00022448"/>
    </source>
</evidence>
<dbReference type="GO" id="GO:0089718">
    <property type="term" value="P:amino acid import across plasma membrane"/>
    <property type="evidence" value="ECO:0007669"/>
    <property type="project" value="TreeGrafter"/>
</dbReference>
<keyword evidence="8" id="KW-0915">Sodium</keyword>
<comment type="similarity">
    <text evidence="2 9">Belongs to the sodium:neurotransmitter symporter (SNF) (TC 2.A.22) family.</text>
</comment>
<feature type="binding site" evidence="8">
    <location>
        <position position="70"/>
    </location>
    <ligand>
        <name>Na(+)</name>
        <dbReference type="ChEBI" id="CHEBI:29101"/>
        <label>1</label>
    </ligand>
</feature>
<keyword evidence="5 9" id="KW-0769">Symport</keyword>
<evidence type="ECO:0000256" key="7">
    <source>
        <dbReference type="ARBA" id="ARBA00023136"/>
    </source>
</evidence>
<feature type="binding site" evidence="8">
    <location>
        <position position="447"/>
    </location>
    <ligand>
        <name>Na(+)</name>
        <dbReference type="ChEBI" id="CHEBI:29101"/>
        <label>1</label>
    </ligand>
</feature>
<comment type="subcellular location">
    <subcellularLocation>
        <location evidence="1">Membrane</location>
        <topology evidence="1">Multi-pass membrane protein</topology>
    </subcellularLocation>
</comment>
<feature type="compositionally biased region" description="Basic and acidic residues" evidence="10">
    <location>
        <begin position="25"/>
        <end position="41"/>
    </location>
</feature>
<dbReference type="PROSITE" id="PS00754">
    <property type="entry name" value="NA_NEUROTRAN_SYMP_2"/>
    <property type="match status" value="1"/>
</dbReference>
<dbReference type="GO" id="GO:0005886">
    <property type="term" value="C:plasma membrane"/>
    <property type="evidence" value="ECO:0007669"/>
    <property type="project" value="TreeGrafter"/>
</dbReference>
<evidence type="ECO:0000256" key="4">
    <source>
        <dbReference type="ARBA" id="ARBA00022692"/>
    </source>
</evidence>
<keyword evidence="6 11" id="KW-1133">Transmembrane helix</keyword>
<evidence type="ECO:0000313" key="13">
    <source>
        <dbReference type="Proteomes" id="UP000014500"/>
    </source>
</evidence>
<dbReference type="PROSITE" id="PS00610">
    <property type="entry name" value="NA_NEUROTRAN_SYMP_1"/>
    <property type="match status" value="1"/>
</dbReference>
<dbReference type="Proteomes" id="UP000014500">
    <property type="component" value="Unassembled WGS sequence"/>
</dbReference>
<evidence type="ECO:0000256" key="8">
    <source>
        <dbReference type="PIRSR" id="PIRSR600175-1"/>
    </source>
</evidence>
<reference evidence="12" key="2">
    <citation type="submission" date="2015-02" db="UniProtKB">
        <authorList>
            <consortium name="EnsemblMetazoa"/>
        </authorList>
    </citation>
    <scope>IDENTIFICATION</scope>
</reference>
<dbReference type="HOGENOM" id="CLU_006855_2_1_1"/>
<evidence type="ECO:0000256" key="2">
    <source>
        <dbReference type="ARBA" id="ARBA00006459"/>
    </source>
</evidence>
<dbReference type="InterPro" id="IPR037272">
    <property type="entry name" value="SNS_sf"/>
</dbReference>
<feature type="transmembrane region" description="Helical" evidence="11">
    <location>
        <begin position="87"/>
        <end position="108"/>
    </location>
</feature>
<feature type="transmembrane region" description="Helical" evidence="11">
    <location>
        <begin position="435"/>
        <end position="455"/>
    </location>
</feature>
<dbReference type="GO" id="GO:0046872">
    <property type="term" value="F:metal ion binding"/>
    <property type="evidence" value="ECO:0007669"/>
    <property type="project" value="UniProtKB-KW"/>
</dbReference>
<feature type="binding site" evidence="8">
    <location>
        <position position="350"/>
    </location>
    <ligand>
        <name>Na(+)</name>
        <dbReference type="ChEBI" id="CHEBI:29101"/>
        <label>1</label>
    </ligand>
</feature>
<evidence type="ECO:0000256" key="10">
    <source>
        <dbReference type="SAM" id="MobiDB-lite"/>
    </source>
</evidence>
<feature type="compositionally biased region" description="Basic and acidic residues" evidence="10">
    <location>
        <begin position="1"/>
        <end position="12"/>
    </location>
</feature>
<keyword evidence="13" id="KW-1185">Reference proteome</keyword>
<keyword evidence="3 9" id="KW-0813">Transport</keyword>